<name>A0AAD4X3S4_9MAGN</name>
<evidence type="ECO:0000313" key="4">
    <source>
        <dbReference type="Proteomes" id="UP001202328"/>
    </source>
</evidence>
<dbReference type="GO" id="GO:0005794">
    <property type="term" value="C:Golgi apparatus"/>
    <property type="evidence" value="ECO:0007669"/>
    <property type="project" value="TreeGrafter"/>
</dbReference>
<organism evidence="3 4">
    <name type="scientific">Papaver atlanticum</name>
    <dbReference type="NCBI Taxonomy" id="357466"/>
    <lineage>
        <taxon>Eukaryota</taxon>
        <taxon>Viridiplantae</taxon>
        <taxon>Streptophyta</taxon>
        <taxon>Embryophyta</taxon>
        <taxon>Tracheophyta</taxon>
        <taxon>Spermatophyta</taxon>
        <taxon>Magnoliopsida</taxon>
        <taxon>Ranunculales</taxon>
        <taxon>Papaveraceae</taxon>
        <taxon>Papaveroideae</taxon>
        <taxon>Papaver</taxon>
    </lineage>
</organism>
<dbReference type="AlphaFoldDB" id="A0AAD4X3S4"/>
<reference evidence="3" key="1">
    <citation type="submission" date="2022-04" db="EMBL/GenBank/DDBJ databases">
        <title>A functionally conserved STORR gene fusion in Papaver species that diverged 16.8 million years ago.</title>
        <authorList>
            <person name="Catania T."/>
        </authorList>
    </citation>
    <scope>NUCLEOTIDE SEQUENCE</scope>
    <source>
        <strain evidence="3">S-188037</strain>
    </source>
</reference>
<accession>A0AAD4X3S4</accession>
<dbReference type="InterPro" id="IPR026057">
    <property type="entry name" value="TBL_C"/>
</dbReference>
<feature type="non-terminal residue" evidence="3">
    <location>
        <position position="157"/>
    </location>
</feature>
<keyword evidence="4" id="KW-1185">Reference proteome</keyword>
<evidence type="ECO:0000259" key="2">
    <source>
        <dbReference type="Pfam" id="PF13839"/>
    </source>
</evidence>
<evidence type="ECO:0000313" key="3">
    <source>
        <dbReference type="EMBL" id="KAI3836838.1"/>
    </source>
</evidence>
<proteinExistence type="inferred from homology"/>
<gene>
    <name evidence="3" type="ORF">MKW98_005171</name>
</gene>
<comment type="caution">
    <text evidence="3">The sequence shown here is derived from an EMBL/GenBank/DDBJ whole genome shotgun (WGS) entry which is preliminary data.</text>
</comment>
<evidence type="ECO:0000256" key="1">
    <source>
        <dbReference type="ARBA" id="ARBA00007727"/>
    </source>
</evidence>
<feature type="domain" description="Trichome birefringence-like C-terminal" evidence="2">
    <location>
        <begin position="2"/>
        <end position="155"/>
    </location>
</feature>
<dbReference type="InterPro" id="IPR029962">
    <property type="entry name" value="TBL"/>
</dbReference>
<protein>
    <recommendedName>
        <fullName evidence="2">Trichome birefringence-like C-terminal domain-containing protein</fullName>
    </recommendedName>
</protein>
<comment type="similarity">
    <text evidence="1">Belongs to the PC-esterase family. TBL subfamily.</text>
</comment>
<dbReference type="PANTHER" id="PTHR32285:SF7">
    <property type="entry name" value="PROTEIN TRICHOME BIREFRINGENCE-LIKE 3"/>
    <property type="match status" value="1"/>
</dbReference>
<dbReference type="Proteomes" id="UP001202328">
    <property type="component" value="Unassembled WGS sequence"/>
</dbReference>
<dbReference type="PANTHER" id="PTHR32285">
    <property type="entry name" value="PROTEIN TRICHOME BIREFRINGENCE-LIKE 9-RELATED"/>
    <property type="match status" value="1"/>
</dbReference>
<dbReference type="Pfam" id="PF13839">
    <property type="entry name" value="PC-Esterase"/>
    <property type="match status" value="1"/>
</dbReference>
<sequence>WGSFANGDDGYEELDAEVAYRIGLKTWANWVDSTVHPNKTRVFFTTMSPIHMGSYTQHEKRGYRCYNETRPFQEYWGRYLSQRVTNIVSSVVDRMRIPVQFINITQMSEQRIDGHVSIYTEFGENVITDEQKHHSDCIHWCLPGVPDIWNQLLYTYL</sequence>
<dbReference type="EMBL" id="JAJJMB010017633">
    <property type="protein sequence ID" value="KAI3836838.1"/>
    <property type="molecule type" value="Genomic_DNA"/>
</dbReference>
<dbReference type="GO" id="GO:0016413">
    <property type="term" value="F:O-acetyltransferase activity"/>
    <property type="evidence" value="ECO:0007669"/>
    <property type="project" value="InterPro"/>
</dbReference>